<dbReference type="InterPro" id="IPR002711">
    <property type="entry name" value="HNH"/>
</dbReference>
<dbReference type="Pfam" id="PF01844">
    <property type="entry name" value="HNH"/>
    <property type="match status" value="1"/>
</dbReference>
<dbReference type="InterPro" id="IPR051083">
    <property type="entry name" value="GrpII_Intron_Splice-Mob/Def"/>
</dbReference>
<dbReference type="Proteomes" id="UP001168528">
    <property type="component" value="Unassembled WGS sequence"/>
</dbReference>
<accession>A0ABT8RI31</accession>
<gene>
    <name evidence="3" type="ORF">Q0590_36035</name>
</gene>
<dbReference type="InterPro" id="IPR000477">
    <property type="entry name" value="RT_dom"/>
</dbReference>
<evidence type="ECO:0000256" key="1">
    <source>
        <dbReference type="ARBA" id="ARBA00034120"/>
    </source>
</evidence>
<reference evidence="3" key="1">
    <citation type="submission" date="2023-07" db="EMBL/GenBank/DDBJ databases">
        <title>The genome sequence of Rhodocytophaga aerolata KACC 12507.</title>
        <authorList>
            <person name="Zhang X."/>
        </authorList>
    </citation>
    <scope>NUCLEOTIDE SEQUENCE</scope>
    <source>
        <strain evidence="3">KACC 12507</strain>
    </source>
</reference>
<dbReference type="PANTHER" id="PTHR34047:SF10">
    <property type="entry name" value="GROUP II INTRON-ASSOCIATED OPEN READING FRAME"/>
    <property type="match status" value="1"/>
</dbReference>
<dbReference type="RefSeq" id="WP_378410681.1">
    <property type="nucleotide sequence ID" value="NZ_JBHSMY010000127.1"/>
</dbReference>
<dbReference type="Pfam" id="PF00078">
    <property type="entry name" value="RVT_1"/>
    <property type="match status" value="1"/>
</dbReference>
<dbReference type="Pfam" id="PF08388">
    <property type="entry name" value="GIIM"/>
    <property type="match status" value="1"/>
</dbReference>
<dbReference type="CDD" id="cd01651">
    <property type="entry name" value="RT_G2_intron"/>
    <property type="match status" value="1"/>
</dbReference>
<dbReference type="SUPFAM" id="SSF56672">
    <property type="entry name" value="DNA/RNA polymerases"/>
    <property type="match status" value="1"/>
</dbReference>
<feature type="domain" description="Reverse transcriptase" evidence="2">
    <location>
        <begin position="1"/>
        <end position="189"/>
    </location>
</feature>
<organism evidence="3 4">
    <name type="scientific">Rhodocytophaga aerolata</name>
    <dbReference type="NCBI Taxonomy" id="455078"/>
    <lineage>
        <taxon>Bacteria</taxon>
        <taxon>Pseudomonadati</taxon>
        <taxon>Bacteroidota</taxon>
        <taxon>Cytophagia</taxon>
        <taxon>Cytophagales</taxon>
        <taxon>Rhodocytophagaceae</taxon>
        <taxon>Rhodocytophaga</taxon>
    </lineage>
</organism>
<dbReference type="PROSITE" id="PS50878">
    <property type="entry name" value="RT_POL"/>
    <property type="match status" value="1"/>
</dbReference>
<dbReference type="PANTHER" id="PTHR34047">
    <property type="entry name" value="NUCLEAR INTRON MATURASE 1, MITOCHONDRIAL-RELATED"/>
    <property type="match status" value="1"/>
</dbReference>
<sequence length="428" mass="49204">MPSAQEVIGVYKIVDDNSDFRIRIDEHNYKKRVVITGTPPWCSDTTRNTFQGEWMLVKQGTLKGWLKAGIMEKGKLFPSRQGTPQGGCVSPLLANISLHGMEHTLQAALPPYRQKQDGKWVYYRLNLIRYADDLVVLHADLGQLLKAKAVLEAWLQPMNLELKAGKTRIVHTLKAYKGAAGFDFLGCTIRQFPAGKTHSRAYRDGTSFGFCTRIYPSKQSLKTHQQALKGVIEQHQAAPQQALIDKLNPIIQGWANYFAGNHSSAAFVKMNHLTFLKLWSWAKRRHVNKSRRWIAHKYWKVDWGKWDFSASKDTRLSLHSGVKIKPYIKVKGRKSPYDGDWVYWATHMARHPEVGTRTAILLKKQQGKCNWCSLHFNREDQLETDHILPLSKGGKDRVDNLQLLHRHCHHQKTASDLYEVKENKERYS</sequence>
<dbReference type="InterPro" id="IPR043502">
    <property type="entry name" value="DNA/RNA_pol_sf"/>
</dbReference>
<protein>
    <submittedName>
        <fullName evidence="3">Group II intron maturase-specific domain-containing protein</fullName>
    </submittedName>
</protein>
<dbReference type="SMART" id="SM00507">
    <property type="entry name" value="HNHc"/>
    <property type="match status" value="1"/>
</dbReference>
<dbReference type="InterPro" id="IPR013597">
    <property type="entry name" value="Mat_intron_G2"/>
</dbReference>
<comment type="similarity">
    <text evidence="1">Belongs to the bacterial reverse transcriptase family.</text>
</comment>
<proteinExistence type="inferred from homology"/>
<dbReference type="InterPro" id="IPR003615">
    <property type="entry name" value="HNH_nuc"/>
</dbReference>
<dbReference type="CDD" id="cd00085">
    <property type="entry name" value="HNHc"/>
    <property type="match status" value="1"/>
</dbReference>
<evidence type="ECO:0000313" key="4">
    <source>
        <dbReference type="Proteomes" id="UP001168528"/>
    </source>
</evidence>
<comment type="caution">
    <text evidence="3">The sequence shown here is derived from an EMBL/GenBank/DDBJ whole genome shotgun (WGS) entry which is preliminary data.</text>
</comment>
<evidence type="ECO:0000313" key="3">
    <source>
        <dbReference type="EMBL" id="MDO1451740.1"/>
    </source>
</evidence>
<dbReference type="Gene3D" id="1.10.30.50">
    <property type="match status" value="1"/>
</dbReference>
<name>A0ABT8RI31_9BACT</name>
<evidence type="ECO:0000259" key="2">
    <source>
        <dbReference type="PROSITE" id="PS50878"/>
    </source>
</evidence>
<keyword evidence="4" id="KW-1185">Reference proteome</keyword>
<dbReference type="EMBL" id="JAUKPO010000086">
    <property type="protein sequence ID" value="MDO1451740.1"/>
    <property type="molecule type" value="Genomic_DNA"/>
</dbReference>